<dbReference type="OrthoDB" id="3990054at2759"/>
<keyword evidence="8" id="KW-0636">Prenylation</keyword>
<dbReference type="Bgee" id="ENSSSCG00000032197">
    <property type="expression patterns" value="Expressed in prefrontal cortex and 29 other cell types or tissues"/>
</dbReference>
<dbReference type="SUPFAM" id="SSF48670">
    <property type="entry name" value="Transducin (heterotrimeric G protein), gamma chain"/>
    <property type="match status" value="1"/>
</dbReference>
<dbReference type="Reactome" id="R-SSC-420092">
    <property type="pathway name" value="Glucagon-type ligand receptors"/>
</dbReference>
<evidence type="ECO:0000256" key="8">
    <source>
        <dbReference type="ARBA" id="ARBA00023289"/>
    </source>
</evidence>
<evidence type="ECO:0000256" key="6">
    <source>
        <dbReference type="ARBA" id="ARBA00023224"/>
    </source>
</evidence>
<dbReference type="Reactome" id="R-SSC-1296041">
    <property type="pathway name" value="Activation of G protein gated Potassium channels"/>
</dbReference>
<dbReference type="Reactome" id="R-SSC-202040">
    <property type="pathway name" value="G-protein activation"/>
</dbReference>
<reference evidence="11" key="4">
    <citation type="submission" date="2025-09" db="UniProtKB">
        <authorList>
            <consortium name="Ensembl"/>
        </authorList>
    </citation>
    <scope>IDENTIFICATION</scope>
</reference>
<dbReference type="CTD" id="2785"/>
<dbReference type="Reactome" id="R-SSC-9009391">
    <property type="pathway name" value="Extra-nuclear estrogen signaling"/>
</dbReference>
<proteinExistence type="evidence at protein level"/>
<dbReference type="Proteomes" id="UP000008227">
    <property type="component" value="Chromosome 2"/>
</dbReference>
<dbReference type="GO" id="GO:0005834">
    <property type="term" value="C:heterotrimeric G-protein complex"/>
    <property type="evidence" value="ECO:0000318"/>
    <property type="project" value="GO_Central"/>
</dbReference>
<dbReference type="Reactome" id="R-SSC-418592">
    <property type="pathway name" value="ADP signalling through P2Y purinoceptor 1"/>
</dbReference>
<dbReference type="Reactome" id="R-SSC-500657">
    <property type="pathway name" value="Presynaptic function of Kainate receptors"/>
</dbReference>
<evidence type="ECO:0000256" key="4">
    <source>
        <dbReference type="ARBA" id="ARBA00022481"/>
    </source>
</evidence>
<dbReference type="FunCoup" id="A0A286ZLJ8">
    <property type="interactions" value="99"/>
</dbReference>
<dbReference type="Gene3D" id="4.10.260.10">
    <property type="entry name" value="Transducin (heterotrimeric G protein), gamma chain"/>
    <property type="match status" value="1"/>
</dbReference>
<dbReference type="Reactome" id="R-SSC-432040">
    <property type="pathway name" value="Vasopressin regulates renal water homeostasis via Aquaporins"/>
</dbReference>
<accession>A0A286ZLJ8</accession>
<dbReference type="InterPro" id="IPR015898">
    <property type="entry name" value="G-protein_gamma-like_dom"/>
</dbReference>
<keyword evidence="6 9" id="KW-0807">Transducer</keyword>
<organism evidence="11 12">
    <name type="scientific">Sus scrofa</name>
    <name type="common">Pig</name>
    <dbReference type="NCBI Taxonomy" id="9823"/>
    <lineage>
        <taxon>Eukaryota</taxon>
        <taxon>Metazoa</taxon>
        <taxon>Chordata</taxon>
        <taxon>Craniata</taxon>
        <taxon>Vertebrata</taxon>
        <taxon>Euteleostomi</taxon>
        <taxon>Mammalia</taxon>
        <taxon>Eutheria</taxon>
        <taxon>Laurasiatheria</taxon>
        <taxon>Artiodactyla</taxon>
        <taxon>Suina</taxon>
        <taxon>Suidae</taxon>
        <taxon>Sus</taxon>
    </lineage>
</organism>
<dbReference type="Reactome" id="R-SSC-392851">
    <property type="pathway name" value="Prostacyclin signalling through prostacyclin receptor"/>
</dbReference>
<reference evidence="11" key="2">
    <citation type="journal article" date="2020" name="Gigascience">
        <title>An improved pig reference genome sequence to enable pig genetics and genomics research.</title>
        <authorList>
            <person name="Warr A."/>
            <person name="Affara N."/>
            <person name="Aken B."/>
            <person name="Beiki H."/>
            <person name="Bickhart D.M."/>
            <person name="Billis K."/>
            <person name="Chow W."/>
            <person name="Eory L."/>
            <person name="Finlayson H.A."/>
            <person name="Flicek P."/>
            <person name="Giron C.G."/>
            <person name="Griffin D.K."/>
            <person name="Hall R."/>
            <person name="Hannum G."/>
            <person name="Hourlier T."/>
            <person name="Howe K."/>
            <person name="Hume D.A."/>
            <person name="Izuogu O."/>
            <person name="Kim K."/>
            <person name="Koren S."/>
            <person name="Liu H."/>
            <person name="Manchanda N."/>
            <person name="Martin F.J."/>
            <person name="Nonneman D.J."/>
            <person name="O'Connor R.E."/>
            <person name="Phillippy A.M."/>
            <person name="Rohrer G.A."/>
            <person name="Rosen B.D."/>
            <person name="Rund L.A."/>
            <person name="Sargent C.A."/>
            <person name="Schook L.B."/>
            <person name="Schroeder S.G."/>
            <person name="Schwartz A.S."/>
            <person name="Skinner B.M."/>
            <person name="Talbot R."/>
            <person name="Tseng E."/>
            <person name="Tuggle C.K."/>
            <person name="Watson M."/>
            <person name="Smith T.P.L."/>
            <person name="Archibald A.L."/>
        </authorList>
    </citation>
    <scope>NUCLEOTIDE SEQUENCE [LARGE SCALE GENOMIC DNA]</scope>
    <source>
        <strain evidence="11">Duroc</strain>
    </source>
</reference>
<dbReference type="Reactome" id="R-SSC-428930">
    <property type="pathway name" value="Thromboxane signalling through TP receptor"/>
</dbReference>
<dbReference type="Reactome" id="R-SSC-381676">
    <property type="pathway name" value="Glucagon-like Peptide-1 (GLP1) regulates insulin secretion"/>
</dbReference>
<dbReference type="Reactome" id="R-SSC-418217">
    <property type="pathway name" value="G beta:gamma signalling through PLC beta"/>
</dbReference>
<dbReference type="Reactome" id="R-SSC-4086398">
    <property type="pathway name" value="Ca2+ pathway"/>
</dbReference>
<protein>
    <recommendedName>
        <fullName evidence="9">Guanine nucleotide-binding protein subunit gamma</fullName>
    </recommendedName>
</protein>
<dbReference type="GO" id="GO:0031681">
    <property type="term" value="F:G-protein beta-subunit binding"/>
    <property type="evidence" value="ECO:0000318"/>
    <property type="project" value="GO_Central"/>
</dbReference>
<dbReference type="Pfam" id="PF00631">
    <property type="entry name" value="G-gamma"/>
    <property type="match status" value="1"/>
</dbReference>
<reference evidence="12" key="1">
    <citation type="submission" date="2009-11" db="EMBL/GenBank/DDBJ databases">
        <authorList>
            <consortium name="Porcine genome sequencing project"/>
        </authorList>
    </citation>
    <scope>NUCLEOTIDE SEQUENCE [LARGE SCALE GENOMIC DNA]</scope>
    <source>
        <strain evidence="12">Duroc</strain>
    </source>
</reference>
<dbReference type="Reactome" id="R-SSC-997272">
    <property type="pathway name" value="Inhibition of voltage gated Ca2+ channels via Gbeta/gamma subunits"/>
</dbReference>
<evidence type="ECO:0000256" key="9">
    <source>
        <dbReference type="RuleBase" id="RU004973"/>
    </source>
</evidence>
<dbReference type="PROSITE" id="PS50058">
    <property type="entry name" value="G_PROTEIN_GAMMA"/>
    <property type="match status" value="1"/>
</dbReference>
<keyword evidence="4" id="KW-0488">Methylation</keyword>
<keyword evidence="7 9" id="KW-0449">Lipoprotein</keyword>
<dbReference type="Reactome" id="R-SSC-416482">
    <property type="pathway name" value="G alpha (12/13) signalling events"/>
</dbReference>
<dbReference type="SMR" id="A0A286ZLJ8"/>
<comment type="subcellular location">
    <subcellularLocation>
        <location evidence="1 9">Cell membrane</location>
        <topology evidence="1 9">Lipid-anchor</topology>
        <orientation evidence="1 9">Cytoplasmic side</orientation>
    </subcellularLocation>
</comment>
<dbReference type="InterPro" id="IPR036284">
    <property type="entry name" value="GGL_sf"/>
</dbReference>
<dbReference type="KEGG" id="ssc:100620948"/>
<dbReference type="Reactome" id="R-SSC-9634597">
    <property type="pathway name" value="GPER1 signaling"/>
</dbReference>
<dbReference type="Reactome" id="R-SSC-418594">
    <property type="pathway name" value="G alpha (i) signalling events"/>
</dbReference>
<dbReference type="Reactome" id="R-SSC-8964315">
    <property type="pathway name" value="G beta:gamma signalling through BTK"/>
</dbReference>
<dbReference type="SMART" id="SM01224">
    <property type="entry name" value="G_gamma"/>
    <property type="match status" value="1"/>
</dbReference>
<dbReference type="InterPro" id="IPR001770">
    <property type="entry name" value="G-protein_gamma"/>
</dbReference>
<evidence type="ECO:0000256" key="3">
    <source>
        <dbReference type="ARBA" id="ARBA00022475"/>
    </source>
</evidence>
<dbReference type="PANTHER" id="PTHR13809">
    <property type="entry name" value="GUANINE NUCLEOTIDE-BINDING PROTEIN GAMMA SUBUNIT"/>
    <property type="match status" value="1"/>
</dbReference>
<dbReference type="SMART" id="SM00224">
    <property type="entry name" value="GGL"/>
    <property type="match status" value="1"/>
</dbReference>
<dbReference type="Reactome" id="R-SSC-9856530">
    <property type="pathway name" value="High laminar flow shear stress activates signaling by PIEZO1 and PECAM1:CDH5:KDR in endothelial cells"/>
</dbReference>
<keyword evidence="12" id="KW-1185">Reference proteome</keyword>
<evidence type="ECO:0000259" key="10">
    <source>
        <dbReference type="PROSITE" id="PS50058"/>
    </source>
</evidence>
<evidence type="ECO:0000256" key="1">
    <source>
        <dbReference type="ARBA" id="ARBA00004342"/>
    </source>
</evidence>
<evidence type="ECO:0000313" key="11">
    <source>
        <dbReference type="Ensembl" id="ENSSSCP00000032340.2"/>
    </source>
</evidence>
<evidence type="ECO:0000256" key="7">
    <source>
        <dbReference type="ARBA" id="ARBA00023288"/>
    </source>
</evidence>
<dbReference type="Reactome" id="R-SSC-392451">
    <property type="pathway name" value="G beta:gamma signalling through PI3Kgamma"/>
</dbReference>
<evidence type="ECO:0000256" key="2">
    <source>
        <dbReference type="ARBA" id="ARBA00007431"/>
    </source>
</evidence>
<dbReference type="CDD" id="cd00068">
    <property type="entry name" value="GGL"/>
    <property type="match status" value="1"/>
</dbReference>
<keyword evidence="14" id="KW-1267">Proteomics identification</keyword>
<evidence type="ECO:0000256" key="5">
    <source>
        <dbReference type="ARBA" id="ARBA00023136"/>
    </source>
</evidence>
<dbReference type="Reactome" id="R-SSC-418597">
    <property type="pathway name" value="G alpha (z) signalling events"/>
</dbReference>
<comment type="similarity">
    <text evidence="2 9">Belongs to the G protein gamma family.</text>
</comment>
<dbReference type="Reactome" id="R-SSC-416476">
    <property type="pathway name" value="G alpha (q) signalling events"/>
</dbReference>
<dbReference type="AlphaFoldDB" id="A0A286ZLJ8"/>
<name>A0A286ZLJ8_PIG</name>
<keyword evidence="5 9" id="KW-0472">Membrane</keyword>
<dbReference type="STRING" id="9823.ENSSSCP00000032340"/>
<keyword evidence="3 9" id="KW-1003">Cell membrane</keyword>
<dbReference type="PRINTS" id="PR00321">
    <property type="entry name" value="GPROTEING"/>
</dbReference>
<dbReference type="Reactome" id="R-SSC-418555">
    <property type="pathway name" value="G alpha (s) signalling events"/>
</dbReference>
<sequence length="240" mass="25644">MLCQSRGRRGGVGGVTAQLMSDFQMSRVSRQPVLTPMQGLSQVQTTPFEGGSLPGTQLLSAPLGRALAQTQDACNGGRAGCETVTMGVCTGAAGRAARLPHWPDDWYAPGSEQLLLASFILQLLWLLRQILSAATPCKVGHPSQAEGFGAPQIPLPRTDTACGLRMKGETPVNSTMSIGQARKMVEQLKIEASLCRIKVSKAAADLMTYCDAHACEDPLITPVPTSENPFREKKFFCALL</sequence>
<evidence type="ECO:0000313" key="12">
    <source>
        <dbReference type="Proteomes" id="UP000008227"/>
    </source>
</evidence>
<comment type="function">
    <text evidence="9">Guanine nucleotide-binding proteins (G proteins) are involved as a modulator or transducer in various transmembrane signaling systems. The beta and gamma chains are required for the GTPase activity, for replacement of GDP by GTP, and for G protein-effector interaction.</text>
</comment>
<gene>
    <name evidence="11 13" type="primary">GNG3</name>
</gene>
<evidence type="ECO:0000313" key="13">
    <source>
        <dbReference type="VGNC" id="VGNC:88537"/>
    </source>
</evidence>
<dbReference type="Reactome" id="R-SSC-400042">
    <property type="pathway name" value="Adrenaline,noradrenaline inhibits insulin secretion"/>
</dbReference>
<dbReference type="VGNC" id="VGNC:88537">
    <property type="gene designation" value="GNG3"/>
</dbReference>
<dbReference type="Ensembl" id="ENSSSCT00000050319.3">
    <property type="protein sequence ID" value="ENSSSCP00000032340.2"/>
    <property type="gene ID" value="ENSSSCG00000032197.3"/>
</dbReference>
<dbReference type="GeneTree" id="ENSGT01100000263497"/>
<dbReference type="FunFam" id="4.10.260.10:FF:000001">
    <property type="entry name" value="Guanine nucleotide-binding protein subunit gamma"/>
    <property type="match status" value="1"/>
</dbReference>
<reference evidence="11" key="3">
    <citation type="submission" date="2025-08" db="UniProtKB">
        <authorList>
            <consortium name="Ensembl"/>
        </authorList>
    </citation>
    <scope>IDENTIFICATION</scope>
</reference>
<dbReference type="GO" id="GO:0007186">
    <property type="term" value="P:G protein-coupled receptor signaling pathway"/>
    <property type="evidence" value="ECO:0000318"/>
    <property type="project" value="GO_Central"/>
</dbReference>
<dbReference type="InParanoid" id="A0A286ZLJ8"/>
<dbReference type="GeneID" id="100620948"/>
<dbReference type="Reactome" id="R-SSC-8964616">
    <property type="pathway name" value="G beta:gamma signalling through CDC42"/>
</dbReference>
<dbReference type="Reactome" id="R-SSC-456926">
    <property type="pathway name" value="Thrombin signalling through proteinase activated receptors (PARs)"/>
</dbReference>
<comment type="subunit">
    <text evidence="9">G proteins are composed of 3 units; alpha, beta and gamma.</text>
</comment>
<evidence type="ECO:0007829" key="14">
    <source>
        <dbReference type="PeptideAtlas" id="A0A286ZLJ8"/>
    </source>
</evidence>
<dbReference type="Reactome" id="R-SSC-6814122">
    <property type="pathway name" value="Cooperation of PDCL (PhLP1) and TRiC/CCT in G-protein beta folding"/>
</dbReference>
<feature type="domain" description="G protein gamma" evidence="10">
    <location>
        <begin position="174"/>
        <end position="240"/>
    </location>
</feature>
<dbReference type="Reactome" id="R-SSC-392170">
    <property type="pathway name" value="ADP signalling through P2Y purinoceptor 12"/>
</dbReference>